<reference evidence="2 3" key="1">
    <citation type="submission" date="2023-07" db="EMBL/GenBank/DDBJ databases">
        <title>Genomic Encyclopedia of Type Strains, Phase IV (KMG-IV): sequencing the most valuable type-strain genomes for metagenomic binning, comparative biology and taxonomic classification.</title>
        <authorList>
            <person name="Goeker M."/>
        </authorList>
    </citation>
    <scope>NUCLEOTIDE SEQUENCE [LARGE SCALE GENOMIC DNA]</scope>
    <source>
        <strain evidence="2 3">DSM 16460</strain>
    </source>
</reference>
<protein>
    <recommendedName>
        <fullName evidence="4">O-antigen ligase domain-containing protein</fullName>
    </recommendedName>
</protein>
<feature type="transmembrane region" description="Helical" evidence="1">
    <location>
        <begin position="34"/>
        <end position="55"/>
    </location>
</feature>
<feature type="transmembrane region" description="Helical" evidence="1">
    <location>
        <begin position="162"/>
        <end position="185"/>
    </location>
</feature>
<feature type="transmembrane region" description="Helical" evidence="1">
    <location>
        <begin position="67"/>
        <end position="87"/>
    </location>
</feature>
<feature type="transmembrane region" description="Helical" evidence="1">
    <location>
        <begin position="12"/>
        <end position="28"/>
    </location>
</feature>
<feature type="transmembrane region" description="Helical" evidence="1">
    <location>
        <begin position="93"/>
        <end position="115"/>
    </location>
</feature>
<evidence type="ECO:0000313" key="2">
    <source>
        <dbReference type="EMBL" id="MDQ0160558.1"/>
    </source>
</evidence>
<keyword evidence="1" id="KW-0812">Transmembrane</keyword>
<evidence type="ECO:0000256" key="1">
    <source>
        <dbReference type="SAM" id="Phobius"/>
    </source>
</evidence>
<comment type="caution">
    <text evidence="2">The sequence shown here is derived from an EMBL/GenBank/DDBJ whole genome shotgun (WGS) entry which is preliminary data.</text>
</comment>
<feature type="transmembrane region" description="Helical" evidence="1">
    <location>
        <begin position="236"/>
        <end position="257"/>
    </location>
</feature>
<dbReference type="EMBL" id="JAUSTQ010000013">
    <property type="protein sequence ID" value="MDQ0160558.1"/>
    <property type="molecule type" value="Genomic_DNA"/>
</dbReference>
<sequence>MLKKFNKNINQIEWILYFVVLVLLFQITRNISTVVYVGVLFSLYILLYIIYLLVVSKNYKYEISAKPRNLIFLFTLLFIPITSIVYLDFNEWILAFPRYLVTLPFIIFLVFYNDFSKDFIKLFLQTLCIYMAIVAVSVFYQIIFGSISFFAEPSYREGLVRYASLAGSLTALGTLGALALAILSLDKNKSLFNNKFKVLLISIISIGMLASLQKAAVVNIMIVISLYLIFNLNIKRLILSLSSLMFLGLTGYIIFLFNSESLLAIYTETIINYTLNTGGIENTQEDLLNRLVGMPLKVIEFHDIKLHELILGIGFAPLAGVMGLSHYPMPHNTYFDLLLSGGIIHLISYVFLLTRITFVTLRKKLRNRKLNIIDRSFTAISVILLINMVIGAGTFYQPIQAVFVFLIILNYDKISELFAT</sequence>
<feature type="transmembrane region" description="Helical" evidence="1">
    <location>
        <begin position="339"/>
        <end position="361"/>
    </location>
</feature>
<accession>A0ABT9VHX1</accession>
<evidence type="ECO:0008006" key="4">
    <source>
        <dbReference type="Google" id="ProtNLM"/>
    </source>
</evidence>
<evidence type="ECO:0000313" key="3">
    <source>
        <dbReference type="Proteomes" id="UP001224359"/>
    </source>
</evidence>
<keyword evidence="1" id="KW-0472">Membrane</keyword>
<keyword evidence="1" id="KW-1133">Transmembrane helix</keyword>
<feature type="transmembrane region" description="Helical" evidence="1">
    <location>
        <begin position="197"/>
        <end position="230"/>
    </location>
</feature>
<organism evidence="2 3">
    <name type="scientific">Alkalibacillus salilacus</name>
    <dbReference type="NCBI Taxonomy" id="284582"/>
    <lineage>
        <taxon>Bacteria</taxon>
        <taxon>Bacillati</taxon>
        <taxon>Bacillota</taxon>
        <taxon>Bacilli</taxon>
        <taxon>Bacillales</taxon>
        <taxon>Bacillaceae</taxon>
        <taxon>Alkalibacillus</taxon>
    </lineage>
</organism>
<name>A0ABT9VHX1_9BACI</name>
<keyword evidence="3" id="KW-1185">Reference proteome</keyword>
<feature type="transmembrane region" description="Helical" evidence="1">
    <location>
        <begin position="382"/>
        <end position="409"/>
    </location>
</feature>
<proteinExistence type="predicted"/>
<feature type="transmembrane region" description="Helical" evidence="1">
    <location>
        <begin position="127"/>
        <end position="150"/>
    </location>
</feature>
<dbReference type="Proteomes" id="UP001224359">
    <property type="component" value="Unassembled WGS sequence"/>
</dbReference>
<gene>
    <name evidence="2" type="ORF">J2S77_002562</name>
</gene>
<feature type="transmembrane region" description="Helical" evidence="1">
    <location>
        <begin position="309"/>
        <end position="327"/>
    </location>
</feature>
<dbReference type="RefSeq" id="WP_306977896.1">
    <property type="nucleotide sequence ID" value="NZ_JAUSTQ010000013.1"/>
</dbReference>